<keyword evidence="1" id="KW-0418">Kinase</keyword>
<dbReference type="EMBL" id="QGNW01001543">
    <property type="protein sequence ID" value="RVW37231.1"/>
    <property type="molecule type" value="Genomic_DNA"/>
</dbReference>
<dbReference type="Proteomes" id="UP000288805">
    <property type="component" value="Unassembled WGS sequence"/>
</dbReference>
<keyword evidence="1" id="KW-0808">Transferase</keyword>
<comment type="caution">
    <text evidence="1">The sequence shown here is derived from an EMBL/GenBank/DDBJ whole genome shotgun (WGS) entry which is preliminary data.</text>
</comment>
<reference evidence="1 2" key="1">
    <citation type="journal article" date="2018" name="PLoS Genet.">
        <title>Population sequencing reveals clonal diversity and ancestral inbreeding in the grapevine cultivar Chardonnay.</title>
        <authorList>
            <person name="Roach M.J."/>
            <person name="Johnson D.L."/>
            <person name="Bohlmann J."/>
            <person name="van Vuuren H.J."/>
            <person name="Jones S.J."/>
            <person name="Pretorius I.S."/>
            <person name="Schmidt S.A."/>
            <person name="Borneman A.R."/>
        </authorList>
    </citation>
    <scope>NUCLEOTIDE SEQUENCE [LARGE SCALE GENOMIC DNA]</scope>
    <source>
        <strain evidence="2">cv. Chardonnay</strain>
        <tissue evidence="1">Leaf</tissue>
    </source>
</reference>
<dbReference type="InterPro" id="IPR044699">
    <property type="entry name" value="MAKR6"/>
</dbReference>
<gene>
    <name evidence="1" type="primary">MAKR6_2</name>
    <name evidence="1" type="ORF">CK203_103112</name>
</gene>
<evidence type="ECO:0000313" key="1">
    <source>
        <dbReference type="EMBL" id="RVW37231.1"/>
    </source>
</evidence>
<accession>A0A438DP59</accession>
<proteinExistence type="predicted"/>
<dbReference type="AlphaFoldDB" id="A0A438DP59"/>
<protein>
    <submittedName>
        <fullName evidence="1">Putative membrane-associated kinase regulator 6</fullName>
    </submittedName>
</protein>
<sequence>MEASQPLSIESFSYSWLINLKPSFESLDDSLRTSLDVSDEASFIEMDPRMPPSKRFFRNSQDFNFDFPISQPPLSLVHADELFSNGLIMPIFMEPLKMEAYDGSYSLPATPISSSHAPKHVLSATNTRCSSLRRCRRLSKQILQKYLDFLRPLYRRIRGRRIGSRAESVNSRMQEGKSWVYSPEASPRTSTAYSTGDWRKSCDSESSIYEAVLHCKRSIGGAYREHHARTQKVSLTKMTSISFNVVSDSVSLLVTVSSSRVFPSSFPYFTKPTVPFILGPNGQWSCSSEHFSWLNCSQGMVKRIWLRPRSLSHVTKQDRETWTNCARRNAKAQ</sequence>
<organism evidence="1 2">
    <name type="scientific">Vitis vinifera</name>
    <name type="common">Grape</name>
    <dbReference type="NCBI Taxonomy" id="29760"/>
    <lineage>
        <taxon>Eukaryota</taxon>
        <taxon>Viridiplantae</taxon>
        <taxon>Streptophyta</taxon>
        <taxon>Embryophyta</taxon>
        <taxon>Tracheophyta</taxon>
        <taxon>Spermatophyta</taxon>
        <taxon>Magnoliopsida</taxon>
        <taxon>eudicotyledons</taxon>
        <taxon>Gunneridae</taxon>
        <taxon>Pentapetalae</taxon>
        <taxon>rosids</taxon>
        <taxon>Vitales</taxon>
        <taxon>Vitaceae</taxon>
        <taxon>Viteae</taxon>
        <taxon>Vitis</taxon>
    </lineage>
</organism>
<dbReference type="PANTHER" id="PTHR34576:SF2">
    <property type="entry name" value="MEMBRANE-ASSOCIATED KINASE REGULATOR 6-RELATED"/>
    <property type="match status" value="1"/>
</dbReference>
<dbReference type="GO" id="GO:0016301">
    <property type="term" value="F:kinase activity"/>
    <property type="evidence" value="ECO:0007669"/>
    <property type="project" value="UniProtKB-KW"/>
</dbReference>
<evidence type="ECO:0000313" key="2">
    <source>
        <dbReference type="Proteomes" id="UP000288805"/>
    </source>
</evidence>
<dbReference type="PANTHER" id="PTHR34576">
    <property type="entry name" value="MEMBRANE-ASSOCIATED KINASE REGULATOR 6-RELATED"/>
    <property type="match status" value="1"/>
</dbReference>
<name>A0A438DP59_VITVI</name>